<accession>A0A3P1YVY2</accession>
<protein>
    <recommendedName>
        <fullName evidence="3">Regulatory protein GemA</fullName>
    </recommendedName>
</protein>
<evidence type="ECO:0000313" key="1">
    <source>
        <dbReference type="EMBL" id="RRD75224.1"/>
    </source>
</evidence>
<organism evidence="1 2">
    <name type="scientific">Tannerella forsythia</name>
    <name type="common">Bacteroides forsythus</name>
    <dbReference type="NCBI Taxonomy" id="28112"/>
    <lineage>
        <taxon>Bacteria</taxon>
        <taxon>Pseudomonadati</taxon>
        <taxon>Bacteroidota</taxon>
        <taxon>Bacteroidia</taxon>
        <taxon>Bacteroidales</taxon>
        <taxon>Tannerellaceae</taxon>
        <taxon>Tannerella</taxon>
    </lineage>
</organism>
<name>A0A3P1YVY2_TANFO</name>
<evidence type="ECO:0008006" key="3">
    <source>
        <dbReference type="Google" id="ProtNLM"/>
    </source>
</evidence>
<sequence>METTLEKRKKGLIKRFHTLLGAARLDDDGKMEILAAYGVTTSKDLSVKQLTEICNKMDDMLKGGKRSEMDALRKRVLAAGCAFMRANGQEASIDYVKAWVCRRAKKKSFNAVPADRLRAAYFAFNNQRKALEDTKAVAAEVVRRGMSQEFNLN</sequence>
<evidence type="ECO:0000313" key="2">
    <source>
        <dbReference type="Proteomes" id="UP000279860"/>
    </source>
</evidence>
<dbReference type="EMBL" id="RQYN01000021">
    <property type="protein sequence ID" value="RRD75224.1"/>
    <property type="molecule type" value="Genomic_DNA"/>
</dbReference>
<dbReference type="Proteomes" id="UP000279860">
    <property type="component" value="Unassembled WGS sequence"/>
</dbReference>
<gene>
    <name evidence="1" type="ORF">EII41_06845</name>
</gene>
<reference evidence="1 2" key="1">
    <citation type="submission" date="2018-11" db="EMBL/GenBank/DDBJ databases">
        <title>Genomes From Bacteria Associated with the Canine Oral Cavity: a Test Case for Automated Genome-Based Taxonomic Assignment.</title>
        <authorList>
            <person name="Coil D.A."/>
            <person name="Jospin G."/>
            <person name="Darling A.E."/>
            <person name="Wallis C."/>
            <person name="Davis I.J."/>
            <person name="Harris S."/>
            <person name="Eisen J.A."/>
            <person name="Holcombe L.J."/>
            <person name="O'Flynn C."/>
        </authorList>
    </citation>
    <scope>NUCLEOTIDE SEQUENCE [LARGE SCALE GENOMIC DNA]</scope>
    <source>
        <strain evidence="1 2">OH1426_COT-023</strain>
    </source>
</reference>
<proteinExistence type="predicted"/>
<dbReference type="AlphaFoldDB" id="A0A3P1YVY2"/>
<comment type="caution">
    <text evidence="1">The sequence shown here is derived from an EMBL/GenBank/DDBJ whole genome shotgun (WGS) entry which is preliminary data.</text>
</comment>